<sequence length="101" mass="11597">VEAGNLSETRIKSMIQQGLGEDEKADIILQALFSTHSPLFIDFARFVISHPAYAIYRPLTFRLMAQNRTPQADAFFLDFAINDDGERPELTKIMDDYFRKP</sequence>
<dbReference type="EMBL" id="JACZOI010000380">
    <property type="protein sequence ID" value="MBE0980925.1"/>
    <property type="molecule type" value="Genomic_DNA"/>
</dbReference>
<organism evidence="1 2">
    <name type="scientific">Escherichia coli</name>
    <dbReference type="NCBI Taxonomy" id="562"/>
    <lineage>
        <taxon>Bacteria</taxon>
        <taxon>Pseudomonadati</taxon>
        <taxon>Pseudomonadota</taxon>
        <taxon>Gammaproteobacteria</taxon>
        <taxon>Enterobacterales</taxon>
        <taxon>Enterobacteriaceae</taxon>
        <taxon>Escherichia</taxon>
    </lineage>
</organism>
<evidence type="ECO:0000313" key="2">
    <source>
        <dbReference type="Proteomes" id="UP000640866"/>
    </source>
</evidence>
<comment type="caution">
    <text evidence="1">The sequence shown here is derived from an EMBL/GenBank/DDBJ whole genome shotgun (WGS) entry which is preliminary data.</text>
</comment>
<evidence type="ECO:0000313" key="1">
    <source>
        <dbReference type="EMBL" id="MBE0980925.1"/>
    </source>
</evidence>
<name>A0AAP1RBU7_ECOLX</name>
<accession>A0AAP1RBU7</accession>
<gene>
    <name evidence="1" type="ORF">IH772_27580</name>
</gene>
<feature type="non-terminal residue" evidence="1">
    <location>
        <position position="1"/>
    </location>
</feature>
<protein>
    <submittedName>
        <fullName evidence="1">Uncharacterized protein</fullName>
    </submittedName>
</protein>
<proteinExistence type="predicted"/>
<dbReference type="Proteomes" id="UP000640866">
    <property type="component" value="Unassembled WGS sequence"/>
</dbReference>
<reference evidence="1" key="1">
    <citation type="submission" date="2020-09" db="EMBL/GenBank/DDBJ databases">
        <title>Emerging polyconal dissemination of OXA-244-producing E. coli in France.</title>
        <authorList>
            <person name="Emeraud C."/>
            <person name="Girlich D."/>
            <person name="Bonnin R.A."/>
            <person name="Jousset A.B."/>
            <person name="Naas T."/>
            <person name="Dortet L."/>
        </authorList>
    </citation>
    <scope>NUCLEOTIDE SEQUENCE</scope>
    <source>
        <strain evidence="1">225E3</strain>
    </source>
</reference>
<dbReference type="AlphaFoldDB" id="A0AAP1RBU7"/>